<accession>A0A5S5BXN3</accession>
<keyword evidence="2" id="KW-1185">Reference proteome</keyword>
<evidence type="ECO:0000313" key="1">
    <source>
        <dbReference type="EMBL" id="TYP70900.1"/>
    </source>
</evidence>
<evidence type="ECO:0008006" key="3">
    <source>
        <dbReference type="Google" id="ProtNLM"/>
    </source>
</evidence>
<dbReference type="Proteomes" id="UP000324376">
    <property type="component" value="Unassembled WGS sequence"/>
</dbReference>
<evidence type="ECO:0000313" key="2">
    <source>
        <dbReference type="Proteomes" id="UP000324376"/>
    </source>
</evidence>
<name>A0A5S5BXN3_9FLAO</name>
<dbReference type="EMBL" id="VNHU01000011">
    <property type="protein sequence ID" value="TYP70900.1"/>
    <property type="molecule type" value="Genomic_DNA"/>
</dbReference>
<sequence>MKNTHLYPKFLTYIFLLAFFIFLPNSTLAQSTDLARLEYANIPQANSKNLYSRFRFLANIPFKLNDKGSYLVVGTQYRLNTLDIQDGTEGLGGFNKSGLDDFHTIGLEVGYTFKMSKAWRFGAKFGTRLSSNIENNQIEADDFRYTISSYFIRSRKGEGVSQPSRLILGFQFTYPSSINFPLPIINYYKKFHPNWSYSLGTPKTNIKHIINEKNTVQLFASLDRFYGNIQRNRSFIDKDGVAQVAENVSMLAILGAVGYEHFFTKHILFYAYGGYTLSNEIRFRNGDQENVLTINDENTFYLRSGIKLKI</sequence>
<gene>
    <name evidence="1" type="ORF">BD809_11168</name>
</gene>
<comment type="caution">
    <text evidence="1">The sequence shown here is derived from an EMBL/GenBank/DDBJ whole genome shotgun (WGS) entry which is preliminary data.</text>
</comment>
<reference evidence="1 2" key="1">
    <citation type="submission" date="2019-07" db="EMBL/GenBank/DDBJ databases">
        <title>Genomic Encyclopedia of Archaeal and Bacterial Type Strains, Phase II (KMG-II): from individual species to whole genera.</title>
        <authorList>
            <person name="Goeker M."/>
        </authorList>
    </citation>
    <scope>NUCLEOTIDE SEQUENCE [LARGE SCALE GENOMIC DNA]</scope>
    <source>
        <strain evidence="1 2">DSM 17527</strain>
    </source>
</reference>
<protein>
    <recommendedName>
        <fullName evidence="3">Outer membrane protein with beta-barrel domain</fullName>
    </recommendedName>
</protein>
<proteinExistence type="predicted"/>
<organism evidence="1 2">
    <name type="scientific">Aquimarina intermedia</name>
    <dbReference type="NCBI Taxonomy" id="350814"/>
    <lineage>
        <taxon>Bacteria</taxon>
        <taxon>Pseudomonadati</taxon>
        <taxon>Bacteroidota</taxon>
        <taxon>Flavobacteriia</taxon>
        <taxon>Flavobacteriales</taxon>
        <taxon>Flavobacteriaceae</taxon>
        <taxon>Aquimarina</taxon>
    </lineage>
</organism>
<dbReference type="AlphaFoldDB" id="A0A5S5BXN3"/>